<reference evidence="4" key="2">
    <citation type="submission" date="2025-08" db="UniProtKB">
        <authorList>
            <consortium name="Ensembl"/>
        </authorList>
    </citation>
    <scope>IDENTIFICATION</scope>
</reference>
<proteinExistence type="predicted"/>
<feature type="domain" description="Peptidase S1" evidence="3">
    <location>
        <begin position="30"/>
        <end position="79"/>
    </location>
</feature>
<accession>A0A672YCM5</accession>
<evidence type="ECO:0000313" key="4">
    <source>
        <dbReference type="Ensembl" id="ENSSORP00005001415.1"/>
    </source>
</evidence>
<dbReference type="Ensembl" id="ENSSORT00005001458.1">
    <property type="protein sequence ID" value="ENSSORP00005001415.1"/>
    <property type="gene ID" value="ENSSORG00005000856.1"/>
</dbReference>
<name>A0A672YCM5_9TELE</name>
<keyword evidence="5" id="KW-1185">Reference proteome</keyword>
<dbReference type="GO" id="GO:0006508">
    <property type="term" value="P:proteolysis"/>
    <property type="evidence" value="ECO:0007669"/>
    <property type="project" value="InterPro"/>
</dbReference>
<keyword evidence="2" id="KW-1133">Transmembrane helix</keyword>
<dbReference type="Gene3D" id="2.40.10.10">
    <property type="entry name" value="Trypsin-like serine proteases"/>
    <property type="match status" value="1"/>
</dbReference>
<organism evidence="4 5">
    <name type="scientific">Sphaeramia orbicularis</name>
    <name type="common">orbiculate cardinalfish</name>
    <dbReference type="NCBI Taxonomy" id="375764"/>
    <lineage>
        <taxon>Eukaryota</taxon>
        <taxon>Metazoa</taxon>
        <taxon>Chordata</taxon>
        <taxon>Craniata</taxon>
        <taxon>Vertebrata</taxon>
        <taxon>Euteleostomi</taxon>
        <taxon>Actinopterygii</taxon>
        <taxon>Neopterygii</taxon>
        <taxon>Teleostei</taxon>
        <taxon>Neoteleostei</taxon>
        <taxon>Acanthomorphata</taxon>
        <taxon>Gobiaria</taxon>
        <taxon>Kurtiformes</taxon>
        <taxon>Apogonoidei</taxon>
        <taxon>Apogonidae</taxon>
        <taxon>Apogoninae</taxon>
        <taxon>Sphaeramia</taxon>
    </lineage>
</organism>
<dbReference type="GO" id="GO:0004252">
    <property type="term" value="F:serine-type endopeptidase activity"/>
    <property type="evidence" value="ECO:0007669"/>
    <property type="project" value="InterPro"/>
</dbReference>
<evidence type="ECO:0000313" key="5">
    <source>
        <dbReference type="Proteomes" id="UP000472271"/>
    </source>
</evidence>
<dbReference type="Pfam" id="PF00089">
    <property type="entry name" value="Trypsin"/>
    <property type="match status" value="1"/>
</dbReference>
<dbReference type="InterPro" id="IPR009003">
    <property type="entry name" value="Peptidase_S1_PA"/>
</dbReference>
<dbReference type="InterPro" id="IPR001254">
    <property type="entry name" value="Trypsin_dom"/>
</dbReference>
<keyword evidence="2" id="KW-0472">Membrane</keyword>
<dbReference type="InterPro" id="IPR043504">
    <property type="entry name" value="Peptidase_S1_PA_chymotrypsin"/>
</dbReference>
<dbReference type="SUPFAM" id="SSF50494">
    <property type="entry name" value="Trypsin-like serine proteases"/>
    <property type="match status" value="1"/>
</dbReference>
<evidence type="ECO:0000256" key="1">
    <source>
        <dbReference type="ARBA" id="ARBA00023157"/>
    </source>
</evidence>
<dbReference type="Proteomes" id="UP000472271">
    <property type="component" value="Chromosome 13"/>
</dbReference>
<feature type="transmembrane region" description="Helical" evidence="2">
    <location>
        <begin position="12"/>
        <end position="29"/>
    </location>
</feature>
<evidence type="ECO:0000259" key="3">
    <source>
        <dbReference type="Pfam" id="PF00089"/>
    </source>
</evidence>
<protein>
    <recommendedName>
        <fullName evidence="3">Peptidase S1 domain-containing protein</fullName>
    </recommendedName>
</protein>
<dbReference type="PANTHER" id="PTHR24252">
    <property type="entry name" value="ACROSIN-RELATED"/>
    <property type="match status" value="1"/>
</dbReference>
<dbReference type="PANTHER" id="PTHR24252:SF30">
    <property type="entry name" value="TRANSMEMBRANE SERINE PROTEASE 2"/>
    <property type="match status" value="1"/>
</dbReference>
<sequence>LLIWAKVSEKVWIIVLGMIMTSIYCFLPTHSLQTDSGGPLVSLTDGLWWLVGDSIWGRSCTEQSKPGVYGNITYFMDWIYHKGYLAPHS</sequence>
<dbReference type="InParanoid" id="A0A672YCM5"/>
<keyword evidence="2" id="KW-0812">Transmembrane</keyword>
<reference evidence="4" key="1">
    <citation type="submission" date="2019-06" db="EMBL/GenBank/DDBJ databases">
        <authorList>
            <consortium name="Wellcome Sanger Institute Data Sharing"/>
        </authorList>
    </citation>
    <scope>NUCLEOTIDE SEQUENCE [LARGE SCALE GENOMIC DNA]</scope>
</reference>
<evidence type="ECO:0000256" key="2">
    <source>
        <dbReference type="SAM" id="Phobius"/>
    </source>
</evidence>
<reference evidence="4" key="3">
    <citation type="submission" date="2025-09" db="UniProtKB">
        <authorList>
            <consortium name="Ensembl"/>
        </authorList>
    </citation>
    <scope>IDENTIFICATION</scope>
</reference>
<keyword evidence="1" id="KW-1015">Disulfide bond</keyword>
<dbReference type="AlphaFoldDB" id="A0A672YCM5"/>